<dbReference type="AlphaFoldDB" id="A0A8J3N2W6"/>
<feature type="transmembrane region" description="Helical" evidence="1">
    <location>
        <begin position="32"/>
        <end position="57"/>
    </location>
</feature>
<keyword evidence="1" id="KW-0472">Membrane</keyword>
<evidence type="ECO:0000313" key="3">
    <source>
        <dbReference type="Proteomes" id="UP000597444"/>
    </source>
</evidence>
<gene>
    <name evidence="2" type="ORF">KSF_036430</name>
</gene>
<protein>
    <submittedName>
        <fullName evidence="2">Uncharacterized protein</fullName>
    </submittedName>
</protein>
<dbReference type="EMBL" id="BNJK01000001">
    <property type="protein sequence ID" value="GHO93595.1"/>
    <property type="molecule type" value="Genomic_DNA"/>
</dbReference>
<keyword evidence="1" id="KW-1133">Transmembrane helix</keyword>
<sequence>MRSRQEDKHKTTLLHLPLHGDMIRNGRRSTGFPALILALVGNYSFTMLSAVIGSFWLDGG</sequence>
<reference evidence="2" key="1">
    <citation type="submission" date="2020-10" db="EMBL/GenBank/DDBJ databases">
        <title>Taxonomic study of unclassified bacteria belonging to the class Ktedonobacteria.</title>
        <authorList>
            <person name="Yabe S."/>
            <person name="Wang C.M."/>
            <person name="Zheng Y."/>
            <person name="Sakai Y."/>
            <person name="Cavaletti L."/>
            <person name="Monciardini P."/>
            <person name="Donadio S."/>
        </authorList>
    </citation>
    <scope>NUCLEOTIDE SEQUENCE</scope>
    <source>
        <strain evidence="2">ID150040</strain>
    </source>
</reference>
<comment type="caution">
    <text evidence="2">The sequence shown here is derived from an EMBL/GenBank/DDBJ whole genome shotgun (WGS) entry which is preliminary data.</text>
</comment>
<keyword evidence="3" id="KW-1185">Reference proteome</keyword>
<dbReference type="Proteomes" id="UP000597444">
    <property type="component" value="Unassembled WGS sequence"/>
</dbReference>
<name>A0A8J3N2W6_9CHLR</name>
<keyword evidence="1" id="KW-0812">Transmembrane</keyword>
<evidence type="ECO:0000313" key="2">
    <source>
        <dbReference type="EMBL" id="GHO93595.1"/>
    </source>
</evidence>
<organism evidence="2 3">
    <name type="scientific">Reticulibacter mediterranei</name>
    <dbReference type="NCBI Taxonomy" id="2778369"/>
    <lineage>
        <taxon>Bacteria</taxon>
        <taxon>Bacillati</taxon>
        <taxon>Chloroflexota</taxon>
        <taxon>Ktedonobacteria</taxon>
        <taxon>Ktedonobacterales</taxon>
        <taxon>Reticulibacteraceae</taxon>
        <taxon>Reticulibacter</taxon>
    </lineage>
</organism>
<proteinExistence type="predicted"/>
<evidence type="ECO:0000256" key="1">
    <source>
        <dbReference type="SAM" id="Phobius"/>
    </source>
</evidence>
<accession>A0A8J3N2W6</accession>